<accession>A0ABU6P4C9</accession>
<dbReference type="RefSeq" id="WP_328015775.1">
    <property type="nucleotide sequence ID" value="NZ_JARTFS010000017.1"/>
</dbReference>
<dbReference type="PANTHER" id="PTHR47963">
    <property type="entry name" value="DEAD-BOX ATP-DEPENDENT RNA HELICASE 47, MITOCHONDRIAL"/>
    <property type="match status" value="1"/>
</dbReference>
<dbReference type="CDD" id="cd18787">
    <property type="entry name" value="SF2_C_DEAD"/>
    <property type="match status" value="1"/>
</dbReference>
<dbReference type="InterPro" id="IPR001650">
    <property type="entry name" value="Helicase_C-like"/>
</dbReference>
<dbReference type="Gene3D" id="3.40.50.300">
    <property type="entry name" value="P-loop containing nucleotide triphosphate hydrolases"/>
    <property type="match status" value="2"/>
</dbReference>
<keyword evidence="4" id="KW-0067">ATP-binding</keyword>
<dbReference type="PANTHER" id="PTHR47963:SF7">
    <property type="entry name" value="ATP-DEPENDENT RNA HELICASE YFML-RELATED"/>
    <property type="match status" value="1"/>
</dbReference>
<dbReference type="InterPro" id="IPR050547">
    <property type="entry name" value="DEAD_box_RNA_helicases"/>
</dbReference>
<feature type="domain" description="Helicase ATP-binding" evidence="5">
    <location>
        <begin position="35"/>
        <end position="205"/>
    </location>
</feature>
<dbReference type="EMBL" id="JARTFS010000017">
    <property type="protein sequence ID" value="MED4403517.1"/>
    <property type="molecule type" value="Genomic_DNA"/>
</dbReference>
<dbReference type="InterPro" id="IPR027417">
    <property type="entry name" value="P-loop_NTPase"/>
</dbReference>
<dbReference type="EC" id="3.6.4.-" evidence="7"/>
<name>A0ABU6P4C9_9BACI</name>
<dbReference type="Pfam" id="PF00270">
    <property type="entry name" value="DEAD"/>
    <property type="match status" value="1"/>
</dbReference>
<proteinExistence type="predicted"/>
<keyword evidence="1" id="KW-0547">Nucleotide-binding</keyword>
<dbReference type="SUPFAM" id="SSF52540">
    <property type="entry name" value="P-loop containing nucleoside triphosphate hydrolases"/>
    <property type="match status" value="1"/>
</dbReference>
<evidence type="ECO:0000256" key="2">
    <source>
        <dbReference type="ARBA" id="ARBA00022801"/>
    </source>
</evidence>
<evidence type="ECO:0000256" key="4">
    <source>
        <dbReference type="ARBA" id="ARBA00022840"/>
    </source>
</evidence>
<dbReference type="InterPro" id="IPR011545">
    <property type="entry name" value="DEAD/DEAH_box_helicase_dom"/>
</dbReference>
<protein>
    <submittedName>
        <fullName evidence="7">DEAD/DEAH box helicase</fullName>
        <ecNumber evidence="7">3.6.4.-</ecNumber>
    </submittedName>
</protein>
<evidence type="ECO:0000259" key="5">
    <source>
        <dbReference type="PROSITE" id="PS51192"/>
    </source>
</evidence>
<evidence type="ECO:0000313" key="8">
    <source>
        <dbReference type="Proteomes" id="UP001342826"/>
    </source>
</evidence>
<feature type="domain" description="Helicase C-terminal" evidence="6">
    <location>
        <begin position="216"/>
        <end position="375"/>
    </location>
</feature>
<dbReference type="PROSITE" id="PS51194">
    <property type="entry name" value="HELICASE_CTER"/>
    <property type="match status" value="1"/>
</dbReference>
<evidence type="ECO:0000313" key="7">
    <source>
        <dbReference type="EMBL" id="MED4403517.1"/>
    </source>
</evidence>
<evidence type="ECO:0000256" key="1">
    <source>
        <dbReference type="ARBA" id="ARBA00022741"/>
    </source>
</evidence>
<organism evidence="7 8">
    <name type="scientific">Metabacillus fastidiosus</name>
    <dbReference type="NCBI Taxonomy" id="1458"/>
    <lineage>
        <taxon>Bacteria</taxon>
        <taxon>Bacillati</taxon>
        <taxon>Bacillota</taxon>
        <taxon>Bacilli</taxon>
        <taxon>Bacillales</taxon>
        <taxon>Bacillaceae</taxon>
        <taxon>Metabacillus</taxon>
    </lineage>
</organism>
<dbReference type="Proteomes" id="UP001342826">
    <property type="component" value="Unassembled WGS sequence"/>
</dbReference>
<keyword evidence="8" id="KW-1185">Reference proteome</keyword>
<dbReference type="Pfam" id="PF00271">
    <property type="entry name" value="Helicase_C"/>
    <property type="match status" value="1"/>
</dbReference>
<evidence type="ECO:0000259" key="6">
    <source>
        <dbReference type="PROSITE" id="PS51194"/>
    </source>
</evidence>
<comment type="caution">
    <text evidence="7">The sequence shown here is derived from an EMBL/GenBank/DDBJ whole genome shotgun (WGS) entry which is preliminary data.</text>
</comment>
<dbReference type="GO" id="GO:0004386">
    <property type="term" value="F:helicase activity"/>
    <property type="evidence" value="ECO:0007669"/>
    <property type="project" value="UniProtKB-KW"/>
</dbReference>
<keyword evidence="3 7" id="KW-0347">Helicase</keyword>
<sequence length="379" mass="42546">MTINSTFIIQLEPFIQNVWEKNNFQNPTAIQTKAIPSILEGKDIIAQSPTGTGKTLAYLLPILNSIDVNKKMLQAVILAPSRELVMQISQELTKWSEGSNITSASFIGGANVKRQVEKLKKSPQIAVGTPGRIFELINMKKMKMHGVKTIVLDEGDQLLKQEHQNTVKNIVKTTLNERQLVLFSATLDEGTESRARDLMKQPEFIKVSRDEVPSGQVDHLYLVCEQREKSKLLERLAKTIPMKALAFVKDIGNLSVLSEKLTYGDVELGLLHSDSKKADREAALKNFRTGKIDLLLATDVAARGLDIENLTHVIQFDLPKDETQYIHRSGRTGRLGASGTIISIVTEREERELKKIARELNIKLEKKVLYKAQLVEEKK</sequence>
<dbReference type="GO" id="GO:0016787">
    <property type="term" value="F:hydrolase activity"/>
    <property type="evidence" value="ECO:0007669"/>
    <property type="project" value="UniProtKB-KW"/>
</dbReference>
<gene>
    <name evidence="7" type="ORF">P9271_19600</name>
</gene>
<dbReference type="SMART" id="SM00490">
    <property type="entry name" value="HELICc"/>
    <property type="match status" value="1"/>
</dbReference>
<evidence type="ECO:0000256" key="3">
    <source>
        <dbReference type="ARBA" id="ARBA00022806"/>
    </source>
</evidence>
<dbReference type="PROSITE" id="PS51192">
    <property type="entry name" value="HELICASE_ATP_BIND_1"/>
    <property type="match status" value="1"/>
</dbReference>
<dbReference type="CDD" id="cd00268">
    <property type="entry name" value="DEADc"/>
    <property type="match status" value="1"/>
</dbReference>
<dbReference type="SMART" id="SM00487">
    <property type="entry name" value="DEXDc"/>
    <property type="match status" value="1"/>
</dbReference>
<keyword evidence="2 7" id="KW-0378">Hydrolase</keyword>
<dbReference type="InterPro" id="IPR044742">
    <property type="entry name" value="DEAD/DEAH_RhlB"/>
</dbReference>
<reference evidence="7 8" key="1">
    <citation type="submission" date="2023-03" db="EMBL/GenBank/DDBJ databases">
        <title>Bacillus Genome Sequencing.</title>
        <authorList>
            <person name="Dunlap C."/>
        </authorList>
    </citation>
    <scope>NUCLEOTIDE SEQUENCE [LARGE SCALE GENOMIC DNA]</scope>
    <source>
        <strain evidence="7 8">NRS-1717</strain>
    </source>
</reference>
<dbReference type="InterPro" id="IPR014001">
    <property type="entry name" value="Helicase_ATP-bd"/>
</dbReference>